<dbReference type="Proteomes" id="UP000271974">
    <property type="component" value="Unassembled WGS sequence"/>
</dbReference>
<feature type="region of interest" description="Disordered" evidence="1">
    <location>
        <begin position="137"/>
        <end position="176"/>
    </location>
</feature>
<feature type="compositionally biased region" description="Basic residues" evidence="1">
    <location>
        <begin position="138"/>
        <end position="148"/>
    </location>
</feature>
<sequence length="176" mass="20079">MPSVKQTLATEQRKLAHVGSLGFHSISKHRLATIQQLFLEREACSSHKFLRESTNNTKSSMRSMQPVPQKNQRKGFLESQQYIILLDATTRRSKQIDEKARFAVTQEVLREEQARRHIEEAKKVDSDLCLMNRDHLQKSKAKDKKKRLELKLSRKSDVPKSISGTSGSSTGSTTML</sequence>
<evidence type="ECO:0000313" key="3">
    <source>
        <dbReference type="Proteomes" id="UP000271974"/>
    </source>
</evidence>
<organism evidence="2 3">
    <name type="scientific">Elysia chlorotica</name>
    <name type="common">Eastern emerald elysia</name>
    <name type="synonym">Sea slug</name>
    <dbReference type="NCBI Taxonomy" id="188477"/>
    <lineage>
        <taxon>Eukaryota</taxon>
        <taxon>Metazoa</taxon>
        <taxon>Spiralia</taxon>
        <taxon>Lophotrochozoa</taxon>
        <taxon>Mollusca</taxon>
        <taxon>Gastropoda</taxon>
        <taxon>Heterobranchia</taxon>
        <taxon>Euthyneura</taxon>
        <taxon>Panpulmonata</taxon>
        <taxon>Sacoglossa</taxon>
        <taxon>Placobranchoidea</taxon>
        <taxon>Plakobranchidae</taxon>
        <taxon>Elysia</taxon>
    </lineage>
</organism>
<keyword evidence="3" id="KW-1185">Reference proteome</keyword>
<gene>
    <name evidence="2" type="ORF">EGW08_003643</name>
</gene>
<dbReference type="EMBL" id="RQTK01000078">
    <property type="protein sequence ID" value="RUS88617.1"/>
    <property type="molecule type" value="Genomic_DNA"/>
</dbReference>
<feature type="region of interest" description="Disordered" evidence="1">
    <location>
        <begin position="53"/>
        <end position="73"/>
    </location>
</feature>
<feature type="compositionally biased region" description="Basic and acidic residues" evidence="1">
    <location>
        <begin position="149"/>
        <end position="158"/>
    </location>
</feature>
<evidence type="ECO:0000256" key="1">
    <source>
        <dbReference type="SAM" id="MobiDB-lite"/>
    </source>
</evidence>
<comment type="caution">
    <text evidence="2">The sequence shown here is derived from an EMBL/GenBank/DDBJ whole genome shotgun (WGS) entry which is preliminary data.</text>
</comment>
<name>A0A3S0ZWT4_ELYCH</name>
<feature type="compositionally biased region" description="Polar residues" evidence="1">
    <location>
        <begin position="53"/>
        <end position="70"/>
    </location>
</feature>
<dbReference type="AlphaFoldDB" id="A0A3S0ZWT4"/>
<reference evidence="2 3" key="1">
    <citation type="submission" date="2019-01" db="EMBL/GenBank/DDBJ databases">
        <title>A draft genome assembly of the solar-powered sea slug Elysia chlorotica.</title>
        <authorList>
            <person name="Cai H."/>
            <person name="Li Q."/>
            <person name="Fang X."/>
            <person name="Li J."/>
            <person name="Curtis N.E."/>
            <person name="Altenburger A."/>
            <person name="Shibata T."/>
            <person name="Feng M."/>
            <person name="Maeda T."/>
            <person name="Schwartz J.A."/>
            <person name="Shigenobu S."/>
            <person name="Lundholm N."/>
            <person name="Nishiyama T."/>
            <person name="Yang H."/>
            <person name="Hasebe M."/>
            <person name="Li S."/>
            <person name="Pierce S.K."/>
            <person name="Wang J."/>
        </authorList>
    </citation>
    <scope>NUCLEOTIDE SEQUENCE [LARGE SCALE GENOMIC DNA]</scope>
    <source>
        <strain evidence="2">EC2010</strain>
        <tissue evidence="2">Whole organism of an adult</tissue>
    </source>
</reference>
<evidence type="ECO:0000313" key="2">
    <source>
        <dbReference type="EMBL" id="RUS88617.1"/>
    </source>
</evidence>
<protein>
    <submittedName>
        <fullName evidence="2">Uncharacterized protein</fullName>
    </submittedName>
</protein>
<accession>A0A3S0ZWT4</accession>
<feature type="compositionally biased region" description="Low complexity" evidence="1">
    <location>
        <begin position="163"/>
        <end position="176"/>
    </location>
</feature>
<proteinExistence type="predicted"/>